<proteinExistence type="predicted"/>
<gene>
    <name evidence="1" type="ORF">MJG53_004354</name>
</gene>
<protein>
    <submittedName>
        <fullName evidence="1">Uncharacterized protein</fullName>
    </submittedName>
</protein>
<keyword evidence="2" id="KW-1185">Reference proteome</keyword>
<dbReference type="EMBL" id="CM043028">
    <property type="protein sequence ID" value="KAI4586567.1"/>
    <property type="molecule type" value="Genomic_DNA"/>
</dbReference>
<organism evidence="1 2">
    <name type="scientific">Ovis ammon polii x Ovis aries</name>
    <dbReference type="NCBI Taxonomy" id="2918886"/>
    <lineage>
        <taxon>Eukaryota</taxon>
        <taxon>Metazoa</taxon>
        <taxon>Chordata</taxon>
        <taxon>Craniata</taxon>
        <taxon>Vertebrata</taxon>
        <taxon>Euteleostomi</taxon>
        <taxon>Mammalia</taxon>
        <taxon>Eutheria</taxon>
        <taxon>Laurasiatheria</taxon>
        <taxon>Artiodactyla</taxon>
        <taxon>Ruminantia</taxon>
        <taxon>Pecora</taxon>
        <taxon>Bovidae</taxon>
        <taxon>Caprinae</taxon>
        <taxon>Ovis</taxon>
    </lineage>
</organism>
<reference evidence="1" key="1">
    <citation type="submission" date="2022-03" db="EMBL/GenBank/DDBJ databases">
        <title>Genomic analyses of argali, domestic sheep and their hybrids provide insights into chromosomal evolution, heterosis and genetic basis of agronomic traits.</title>
        <authorList>
            <person name="Li M."/>
        </authorList>
    </citation>
    <scope>NUCLEOTIDE SEQUENCE</scope>
    <source>
        <strain evidence="1">F1 hybrid</strain>
    </source>
</reference>
<dbReference type="Proteomes" id="UP001057279">
    <property type="component" value="Linkage Group LG03"/>
</dbReference>
<evidence type="ECO:0000313" key="2">
    <source>
        <dbReference type="Proteomes" id="UP001057279"/>
    </source>
</evidence>
<sequence>MGSRRAGFSSCGAWAYLLQRIPDQELNPCLLHWQVDLSYYATRTQLCARALDGCLGAEHSLCSRAREPGEKRLEQPFKPSSDPVVPLLTISQWLQLGYRPEISNFTDFKNLSVKALFEAEGMESAITLWQFLLQLLLDQKHEHLICWTSNDGEFKLLKAEEVAKLWGLRKNKTNMNYDKLSRALRYYYDKNIIKKVIGQKFVYKFVSFPEILKMDPHAVEISRESLLLQDSECKVPPEGREVHRHGLSALKSASRNEYIHSGLYSSFTINSLQNPPEPLKAIKTEKLEEQLEDSPPAEEVRTVIRFVTNKTDKHVSRPVVSLPSTSEAFLASSMSAKISSLMLPNAASISSASPSSSRSPSLSPNSPLPSEHRSLFLEAACHDSDSLEPLNLSSGSKTRSPSLPPKAKKPKGLEISAPPLVLSGTDIGSIALNSPALPSGSLTPAFFTAQTPNGLLLTPSPLLSSIHFWSSLSPVAPLSPARLQGPSTLFQFPTLLNGHMPVPIPSLDRAASPVLLSSNSQKS</sequence>
<accession>A0ACB9VA56</accession>
<evidence type="ECO:0000313" key="1">
    <source>
        <dbReference type="EMBL" id="KAI4586567.1"/>
    </source>
</evidence>
<name>A0ACB9VA56_9CETA</name>
<comment type="caution">
    <text evidence="1">The sequence shown here is derived from an EMBL/GenBank/DDBJ whole genome shotgun (WGS) entry which is preliminary data.</text>
</comment>